<keyword evidence="1" id="KW-0472">Membrane</keyword>
<dbReference type="OrthoDB" id="5397544at2"/>
<reference evidence="3 4" key="1">
    <citation type="submission" date="2019-07" db="EMBL/GenBank/DDBJ databases">
        <title>Insights of Desulfuromonas acetexigens electromicrobiology.</title>
        <authorList>
            <person name="Katuri K."/>
            <person name="Sapireddy V."/>
            <person name="Shaw D.R."/>
            <person name="Saikaly P."/>
        </authorList>
    </citation>
    <scope>NUCLEOTIDE SEQUENCE [LARGE SCALE GENOMIC DNA]</scope>
    <source>
        <strain evidence="3 4">2873</strain>
    </source>
</reference>
<feature type="chain" id="PRO_5022154668" evidence="2">
    <location>
        <begin position="23"/>
        <end position="78"/>
    </location>
</feature>
<evidence type="ECO:0000256" key="2">
    <source>
        <dbReference type="SAM" id="SignalP"/>
    </source>
</evidence>
<keyword evidence="4" id="KW-1185">Reference proteome</keyword>
<accession>A0A550J8E4</accession>
<dbReference type="AlphaFoldDB" id="A0A550J8E4"/>
<dbReference type="RefSeq" id="WP_092053627.1">
    <property type="nucleotide sequence ID" value="NZ_FOJJ01000002.1"/>
</dbReference>
<dbReference type="EMBL" id="VJVV01000010">
    <property type="protein sequence ID" value="TRO79509.1"/>
    <property type="molecule type" value="Genomic_DNA"/>
</dbReference>
<protein>
    <submittedName>
        <fullName evidence="3">Uncharacterized protein</fullName>
    </submittedName>
</protein>
<sequence>MKKPLGASIFTLSLAFPYQALAESSPDSAESGLAVILFLCFIGLIIVGQLLPGIKLFFAMIKGLFKKPSEHINSAHHK</sequence>
<keyword evidence="2" id="KW-0732">Signal</keyword>
<gene>
    <name evidence="3" type="ORF">FL622_13285</name>
</gene>
<feature type="transmembrane region" description="Helical" evidence="1">
    <location>
        <begin position="32"/>
        <end position="58"/>
    </location>
</feature>
<dbReference type="Proteomes" id="UP000317155">
    <property type="component" value="Unassembled WGS sequence"/>
</dbReference>
<keyword evidence="1" id="KW-0812">Transmembrane</keyword>
<organism evidence="3 4">
    <name type="scientific">Trichloromonas acetexigens</name>
    <dbReference type="NCBI Taxonomy" id="38815"/>
    <lineage>
        <taxon>Bacteria</taxon>
        <taxon>Pseudomonadati</taxon>
        <taxon>Thermodesulfobacteriota</taxon>
        <taxon>Desulfuromonadia</taxon>
        <taxon>Desulfuromonadales</taxon>
        <taxon>Trichloromonadaceae</taxon>
        <taxon>Trichloromonas</taxon>
    </lineage>
</organism>
<evidence type="ECO:0000313" key="3">
    <source>
        <dbReference type="EMBL" id="TRO79509.1"/>
    </source>
</evidence>
<evidence type="ECO:0000256" key="1">
    <source>
        <dbReference type="SAM" id="Phobius"/>
    </source>
</evidence>
<feature type="signal peptide" evidence="2">
    <location>
        <begin position="1"/>
        <end position="22"/>
    </location>
</feature>
<keyword evidence="1" id="KW-1133">Transmembrane helix</keyword>
<name>A0A550J8E4_9BACT</name>
<comment type="caution">
    <text evidence="3">The sequence shown here is derived from an EMBL/GenBank/DDBJ whole genome shotgun (WGS) entry which is preliminary data.</text>
</comment>
<evidence type="ECO:0000313" key="4">
    <source>
        <dbReference type="Proteomes" id="UP000317155"/>
    </source>
</evidence>
<proteinExistence type="predicted"/>